<sequence>HASLRNIIECIFGVLKCQWQILQIPPEYMRQPKACVPAALCALHNFMRRHEPDALFSDLDDVEEEWNLLMDMEEEVDEEFYGHLGDGLTTAAERRRAEALHDHIAQDMWLDYQRVLQERGML</sequence>
<keyword evidence="2" id="KW-1185">Reference proteome</keyword>
<organism evidence="1 2">
    <name type="scientific">Scleroderma citrinum Foug A</name>
    <dbReference type="NCBI Taxonomy" id="1036808"/>
    <lineage>
        <taxon>Eukaryota</taxon>
        <taxon>Fungi</taxon>
        <taxon>Dikarya</taxon>
        <taxon>Basidiomycota</taxon>
        <taxon>Agaricomycotina</taxon>
        <taxon>Agaricomycetes</taxon>
        <taxon>Agaricomycetidae</taxon>
        <taxon>Boletales</taxon>
        <taxon>Sclerodermatineae</taxon>
        <taxon>Sclerodermataceae</taxon>
        <taxon>Scleroderma</taxon>
    </lineage>
</organism>
<name>A0A0C3DQB9_9AGAM</name>
<dbReference type="Proteomes" id="UP000053989">
    <property type="component" value="Unassembled WGS sequence"/>
</dbReference>
<proteinExistence type="predicted"/>
<reference evidence="2" key="2">
    <citation type="submission" date="2015-01" db="EMBL/GenBank/DDBJ databases">
        <title>Evolutionary Origins and Diversification of the Mycorrhizal Mutualists.</title>
        <authorList>
            <consortium name="DOE Joint Genome Institute"/>
            <consortium name="Mycorrhizal Genomics Consortium"/>
            <person name="Kohler A."/>
            <person name="Kuo A."/>
            <person name="Nagy L.G."/>
            <person name="Floudas D."/>
            <person name="Copeland A."/>
            <person name="Barry K.W."/>
            <person name="Cichocki N."/>
            <person name="Veneault-Fourrey C."/>
            <person name="LaButti K."/>
            <person name="Lindquist E.A."/>
            <person name="Lipzen A."/>
            <person name="Lundell T."/>
            <person name="Morin E."/>
            <person name="Murat C."/>
            <person name="Riley R."/>
            <person name="Ohm R."/>
            <person name="Sun H."/>
            <person name="Tunlid A."/>
            <person name="Henrissat B."/>
            <person name="Grigoriev I.V."/>
            <person name="Hibbett D.S."/>
            <person name="Martin F."/>
        </authorList>
    </citation>
    <scope>NUCLEOTIDE SEQUENCE [LARGE SCALE GENOMIC DNA]</scope>
    <source>
        <strain evidence="2">Foug A</strain>
    </source>
</reference>
<evidence type="ECO:0000313" key="1">
    <source>
        <dbReference type="EMBL" id="KIM62855.1"/>
    </source>
</evidence>
<dbReference type="OrthoDB" id="2684964at2759"/>
<dbReference type="AlphaFoldDB" id="A0A0C3DQB9"/>
<dbReference type="EMBL" id="KN822039">
    <property type="protein sequence ID" value="KIM62855.1"/>
    <property type="molecule type" value="Genomic_DNA"/>
</dbReference>
<gene>
    <name evidence="1" type="ORF">SCLCIDRAFT_118559</name>
</gene>
<dbReference type="STRING" id="1036808.A0A0C3DQB9"/>
<reference evidence="1 2" key="1">
    <citation type="submission" date="2014-04" db="EMBL/GenBank/DDBJ databases">
        <authorList>
            <consortium name="DOE Joint Genome Institute"/>
            <person name="Kuo A."/>
            <person name="Kohler A."/>
            <person name="Nagy L.G."/>
            <person name="Floudas D."/>
            <person name="Copeland A."/>
            <person name="Barry K.W."/>
            <person name="Cichocki N."/>
            <person name="Veneault-Fourrey C."/>
            <person name="LaButti K."/>
            <person name="Lindquist E.A."/>
            <person name="Lipzen A."/>
            <person name="Lundell T."/>
            <person name="Morin E."/>
            <person name="Murat C."/>
            <person name="Sun H."/>
            <person name="Tunlid A."/>
            <person name="Henrissat B."/>
            <person name="Grigoriev I.V."/>
            <person name="Hibbett D.S."/>
            <person name="Martin F."/>
            <person name="Nordberg H.P."/>
            <person name="Cantor M.N."/>
            <person name="Hua S.X."/>
        </authorList>
    </citation>
    <scope>NUCLEOTIDE SEQUENCE [LARGE SCALE GENOMIC DNA]</scope>
    <source>
        <strain evidence="1 2">Foug A</strain>
    </source>
</reference>
<dbReference type="HOGENOM" id="CLU_040082_4_0_1"/>
<protein>
    <recommendedName>
        <fullName evidence="3">DDE Tnp4 domain-containing protein</fullName>
    </recommendedName>
</protein>
<dbReference type="InParanoid" id="A0A0C3DQB9"/>
<evidence type="ECO:0000313" key="2">
    <source>
        <dbReference type="Proteomes" id="UP000053989"/>
    </source>
</evidence>
<evidence type="ECO:0008006" key="3">
    <source>
        <dbReference type="Google" id="ProtNLM"/>
    </source>
</evidence>
<feature type="non-terminal residue" evidence="1">
    <location>
        <position position="1"/>
    </location>
</feature>
<accession>A0A0C3DQB9</accession>